<dbReference type="Proteomes" id="UP001138997">
    <property type="component" value="Unassembled WGS sequence"/>
</dbReference>
<feature type="transmembrane region" description="Helical" evidence="5">
    <location>
        <begin position="48"/>
        <end position="67"/>
    </location>
</feature>
<dbReference type="InterPro" id="IPR011701">
    <property type="entry name" value="MFS"/>
</dbReference>
<feature type="transmembrane region" description="Helical" evidence="5">
    <location>
        <begin position="79"/>
        <end position="98"/>
    </location>
</feature>
<dbReference type="PANTHER" id="PTHR23527:SF1">
    <property type="entry name" value="BLL3282 PROTEIN"/>
    <property type="match status" value="1"/>
</dbReference>
<dbReference type="Pfam" id="PF07690">
    <property type="entry name" value="MFS_1"/>
    <property type="match status" value="1"/>
</dbReference>
<dbReference type="InterPro" id="IPR036259">
    <property type="entry name" value="MFS_trans_sf"/>
</dbReference>
<dbReference type="EMBL" id="JAJOMB010000015">
    <property type="protein sequence ID" value="MCD5314178.1"/>
    <property type="molecule type" value="Genomic_DNA"/>
</dbReference>
<keyword evidence="3 5" id="KW-1133">Transmembrane helix</keyword>
<feature type="transmembrane region" description="Helical" evidence="5">
    <location>
        <begin position="370"/>
        <end position="389"/>
    </location>
</feature>
<protein>
    <submittedName>
        <fullName evidence="7">MFS transporter</fullName>
    </submittedName>
</protein>
<dbReference type="AlphaFoldDB" id="A0A9X1NJC0"/>
<dbReference type="InterPro" id="IPR020846">
    <property type="entry name" value="MFS_dom"/>
</dbReference>
<dbReference type="Gene3D" id="1.20.1250.20">
    <property type="entry name" value="MFS general substrate transporter like domains"/>
    <property type="match status" value="2"/>
</dbReference>
<feature type="transmembrane region" description="Helical" evidence="5">
    <location>
        <begin position="145"/>
        <end position="164"/>
    </location>
</feature>
<keyword evidence="4 5" id="KW-0472">Membrane</keyword>
<comment type="caution">
    <text evidence="7">The sequence shown here is derived from an EMBL/GenBank/DDBJ whole genome shotgun (WGS) entry which is preliminary data.</text>
</comment>
<dbReference type="GO" id="GO:0005886">
    <property type="term" value="C:plasma membrane"/>
    <property type="evidence" value="ECO:0007669"/>
    <property type="project" value="UniProtKB-SubCell"/>
</dbReference>
<evidence type="ECO:0000256" key="4">
    <source>
        <dbReference type="ARBA" id="ARBA00023136"/>
    </source>
</evidence>
<dbReference type="RefSeq" id="WP_231446477.1">
    <property type="nucleotide sequence ID" value="NZ_JAJOMB010000015.1"/>
</dbReference>
<feature type="transmembrane region" description="Helical" evidence="5">
    <location>
        <begin position="250"/>
        <end position="270"/>
    </location>
</feature>
<feature type="transmembrane region" description="Helical" evidence="5">
    <location>
        <begin position="307"/>
        <end position="330"/>
    </location>
</feature>
<dbReference type="InterPro" id="IPR052952">
    <property type="entry name" value="MFS-Transporter"/>
</dbReference>
<feature type="transmembrane region" description="Helical" evidence="5">
    <location>
        <begin position="104"/>
        <end position="124"/>
    </location>
</feature>
<dbReference type="SUPFAM" id="SSF103473">
    <property type="entry name" value="MFS general substrate transporter"/>
    <property type="match status" value="1"/>
</dbReference>
<feature type="transmembrane region" description="Helical" evidence="5">
    <location>
        <begin position="342"/>
        <end position="364"/>
    </location>
</feature>
<dbReference type="PROSITE" id="PS50850">
    <property type="entry name" value="MFS"/>
    <property type="match status" value="1"/>
</dbReference>
<organism evidence="7 8">
    <name type="scientific">Kineosporia babensis</name>
    <dbReference type="NCBI Taxonomy" id="499548"/>
    <lineage>
        <taxon>Bacteria</taxon>
        <taxon>Bacillati</taxon>
        <taxon>Actinomycetota</taxon>
        <taxon>Actinomycetes</taxon>
        <taxon>Kineosporiales</taxon>
        <taxon>Kineosporiaceae</taxon>
        <taxon>Kineosporia</taxon>
    </lineage>
</organism>
<proteinExistence type="predicted"/>
<evidence type="ECO:0000259" key="6">
    <source>
        <dbReference type="PROSITE" id="PS50850"/>
    </source>
</evidence>
<keyword evidence="8" id="KW-1185">Reference proteome</keyword>
<feature type="transmembrane region" description="Helical" evidence="5">
    <location>
        <begin position="282"/>
        <end position="301"/>
    </location>
</feature>
<evidence type="ECO:0000256" key="2">
    <source>
        <dbReference type="ARBA" id="ARBA00022692"/>
    </source>
</evidence>
<evidence type="ECO:0000256" key="1">
    <source>
        <dbReference type="ARBA" id="ARBA00004651"/>
    </source>
</evidence>
<feature type="domain" description="Major facilitator superfamily (MFS) profile" evidence="6">
    <location>
        <begin position="13"/>
        <end position="400"/>
    </location>
</feature>
<evidence type="ECO:0000256" key="5">
    <source>
        <dbReference type="SAM" id="Phobius"/>
    </source>
</evidence>
<sequence length="406" mass="40974">MLAPQARPSFLKAALTAAGIASLGTLPLQLLSNQSVLIREDLHFGEAAQGLLVSAAFGIGALVSVAITRFGEVYGRRPLTLLAAACTLSCALGIALLAHHYLVLLLFVLIGGVGQAGLTTAANFSLSATVAPGRQGLGFGVKQSAPPAAALIAGLAVPAVGLVLGWRWTYLFLGLAAVVLLISATRIPRVPGTPATPSSPIDDSLAPVPETAPRPALLLTAAAMLTANGSAMALIAFLPQWAHLSGMPTATAGLFVAACSALAIAGRLFVGAAADRRNGRNLPVVTWQMAAGAVGLALLALGNVPVVVAGGLVAFALGWSWPGLLLFAVVRLGRDRPNSAAAYVQSGAFAGGALGPLVFGLIAGSAGYQAAWFTMAAGMALGAGLLMAARRLFIADLKLRPVPRPA</sequence>
<reference evidence="7" key="1">
    <citation type="submission" date="2021-11" db="EMBL/GenBank/DDBJ databases">
        <title>Streptomyces corallinus and Kineosporia corallina sp. nov., two new coral-derived marine actinobacteria.</title>
        <authorList>
            <person name="Buangrab K."/>
            <person name="Sutthacheep M."/>
            <person name="Yeemin T."/>
            <person name="Harunari E."/>
            <person name="Igarashi Y."/>
            <person name="Sripreechasak P."/>
            <person name="Kanchanasin P."/>
            <person name="Tanasupawat S."/>
            <person name="Phongsopitanun W."/>
        </authorList>
    </citation>
    <scope>NUCLEOTIDE SEQUENCE</scope>
    <source>
        <strain evidence="7">JCM 31032</strain>
    </source>
</reference>
<dbReference type="PANTHER" id="PTHR23527">
    <property type="entry name" value="BLL3282 PROTEIN"/>
    <property type="match status" value="1"/>
</dbReference>
<feature type="transmembrane region" description="Helical" evidence="5">
    <location>
        <begin position="216"/>
        <end position="238"/>
    </location>
</feature>
<evidence type="ECO:0000313" key="8">
    <source>
        <dbReference type="Proteomes" id="UP001138997"/>
    </source>
</evidence>
<evidence type="ECO:0000313" key="7">
    <source>
        <dbReference type="EMBL" id="MCD5314178.1"/>
    </source>
</evidence>
<dbReference type="GO" id="GO:0022857">
    <property type="term" value="F:transmembrane transporter activity"/>
    <property type="evidence" value="ECO:0007669"/>
    <property type="project" value="InterPro"/>
</dbReference>
<gene>
    <name evidence="7" type="ORF">LR394_25025</name>
</gene>
<keyword evidence="2 5" id="KW-0812">Transmembrane</keyword>
<name>A0A9X1NJC0_9ACTN</name>
<evidence type="ECO:0000256" key="3">
    <source>
        <dbReference type="ARBA" id="ARBA00022989"/>
    </source>
</evidence>
<comment type="subcellular location">
    <subcellularLocation>
        <location evidence="1">Cell membrane</location>
        <topology evidence="1">Multi-pass membrane protein</topology>
    </subcellularLocation>
</comment>
<accession>A0A9X1NJC0</accession>